<dbReference type="InterPro" id="IPR035992">
    <property type="entry name" value="Ricin_B-like_lectins"/>
</dbReference>
<dbReference type="EMBL" id="JPRF03000001">
    <property type="protein sequence ID" value="OEV39399.1"/>
    <property type="molecule type" value="Genomic_DNA"/>
</dbReference>
<dbReference type="RefSeq" id="WP_030558301.1">
    <property type="nucleotide sequence ID" value="NZ_JBEZAD010000063.1"/>
</dbReference>
<reference evidence="2" key="1">
    <citation type="submission" date="2016-08" db="EMBL/GenBank/DDBJ databases">
        <title>Sequencing, Assembly and Comparative Genomics of S. aureofaciens ATCC 10762.</title>
        <authorList>
            <person name="Gradnigo J.S."/>
            <person name="Johnson N."/>
            <person name="Somerville G.A."/>
        </authorList>
    </citation>
    <scope>NUCLEOTIDE SEQUENCE [LARGE SCALE GENOMIC DNA]</scope>
    <source>
        <strain evidence="2">ATCC 10762</strain>
    </source>
</reference>
<dbReference type="AlphaFoldDB" id="A0A1E7NFB6"/>
<comment type="caution">
    <text evidence="2">The sequence shown here is derived from an EMBL/GenBank/DDBJ whole genome shotgun (WGS) entry which is preliminary data.</text>
</comment>
<evidence type="ECO:0000313" key="2">
    <source>
        <dbReference type="EMBL" id="OEV39399.1"/>
    </source>
</evidence>
<dbReference type="Proteomes" id="UP000037395">
    <property type="component" value="Unassembled WGS sequence"/>
</dbReference>
<sequence>MQLWDCNGGAAQTWTRTNGTLTHGGKCLDVTGGATANGTPVELWDCNGGANQQWTPQPDGTLKSAQSGRCLDDPAFATANGTRLEIWDCNGGSNQQWQLP</sequence>
<proteinExistence type="predicted"/>
<dbReference type="SUPFAM" id="SSF50370">
    <property type="entry name" value="Ricin B-like lectins"/>
    <property type="match status" value="1"/>
</dbReference>
<dbReference type="SMART" id="SM00458">
    <property type="entry name" value="RICIN"/>
    <property type="match status" value="1"/>
</dbReference>
<accession>A0A1E7NFB6</accession>
<keyword evidence="3" id="KW-1185">Reference proteome</keyword>
<name>A0A1E7NFB6_KITAU</name>
<evidence type="ECO:0000313" key="3">
    <source>
        <dbReference type="Proteomes" id="UP000037395"/>
    </source>
</evidence>
<dbReference type="OrthoDB" id="4175653at2"/>
<dbReference type="Gene3D" id="2.80.10.50">
    <property type="match status" value="2"/>
</dbReference>
<gene>
    <name evidence="2" type="ORF">HS99_0001465</name>
</gene>
<feature type="domain" description="Ricin B lectin" evidence="1">
    <location>
        <begin position="1"/>
        <end position="100"/>
    </location>
</feature>
<evidence type="ECO:0000259" key="1">
    <source>
        <dbReference type="SMART" id="SM00458"/>
    </source>
</evidence>
<dbReference type="InterPro" id="IPR000772">
    <property type="entry name" value="Ricin_B_lectin"/>
</dbReference>
<protein>
    <recommendedName>
        <fullName evidence="1">Ricin B lectin domain-containing protein</fullName>
    </recommendedName>
</protein>
<dbReference type="Pfam" id="PF00652">
    <property type="entry name" value="Ricin_B_lectin"/>
    <property type="match status" value="1"/>
</dbReference>
<organism evidence="2 3">
    <name type="scientific">Kitasatospora aureofaciens</name>
    <name type="common">Streptomyces aureofaciens</name>
    <dbReference type="NCBI Taxonomy" id="1894"/>
    <lineage>
        <taxon>Bacteria</taxon>
        <taxon>Bacillati</taxon>
        <taxon>Actinomycetota</taxon>
        <taxon>Actinomycetes</taxon>
        <taxon>Kitasatosporales</taxon>
        <taxon>Streptomycetaceae</taxon>
        <taxon>Kitasatospora</taxon>
    </lineage>
</organism>
<dbReference type="PROSITE" id="PS50231">
    <property type="entry name" value="RICIN_B_LECTIN"/>
    <property type="match status" value="1"/>
</dbReference>